<accession>A0ABT8XML0</accession>
<evidence type="ECO:0000313" key="1">
    <source>
        <dbReference type="EMBL" id="MDO6124967.1"/>
    </source>
</evidence>
<name>A0ABT8XML0_9HYPH</name>
<dbReference type="EMBL" id="WHSC02000019">
    <property type="protein sequence ID" value="MDO6124967.1"/>
    <property type="molecule type" value="Genomic_DNA"/>
</dbReference>
<protein>
    <submittedName>
        <fullName evidence="1">Uncharacterized protein</fullName>
    </submittedName>
</protein>
<reference evidence="1" key="1">
    <citation type="submission" date="2022-04" db="EMBL/GenBank/DDBJ databases">
        <title>Shinella lacus sp. nov., a novel member of the genus Shinella from water.</title>
        <authorList>
            <person name="Deng Y."/>
        </authorList>
    </citation>
    <scope>NUCLEOTIDE SEQUENCE</scope>
    <source>
        <strain evidence="1">JCM 31239</strain>
    </source>
</reference>
<evidence type="ECO:0000313" key="2">
    <source>
        <dbReference type="Proteomes" id="UP001177080"/>
    </source>
</evidence>
<dbReference type="Proteomes" id="UP001177080">
    <property type="component" value="Unassembled WGS sequence"/>
</dbReference>
<organism evidence="1 2">
    <name type="scientific">Shinella curvata</name>
    <dbReference type="NCBI Taxonomy" id="1817964"/>
    <lineage>
        <taxon>Bacteria</taxon>
        <taxon>Pseudomonadati</taxon>
        <taxon>Pseudomonadota</taxon>
        <taxon>Alphaproteobacteria</taxon>
        <taxon>Hyphomicrobiales</taxon>
        <taxon>Rhizobiaceae</taxon>
        <taxon>Shinella</taxon>
    </lineage>
</organism>
<dbReference type="RefSeq" id="WP_244764112.1">
    <property type="nucleotide sequence ID" value="NZ_JALJCJ010000012.1"/>
</dbReference>
<comment type="caution">
    <text evidence="1">The sequence shown here is derived from an EMBL/GenBank/DDBJ whole genome shotgun (WGS) entry which is preliminary data.</text>
</comment>
<keyword evidence="2" id="KW-1185">Reference proteome</keyword>
<gene>
    <name evidence="1" type="ORF">GB928_027670</name>
</gene>
<sequence>MDLTDTSSAISQIADFLDDDNRERFLEVLCTALESAEDFMVSVREMASSSRVFAKPCLELCSSRFVLDEYHELYERPPSNTFRKLVVMEGFEDMTALEIAGLILTDEPTAFTALLKVGLATRAIADLGGDDGRLVIFYQKAGDFLVGLRDLYRLEQ</sequence>
<proteinExistence type="predicted"/>